<dbReference type="EMBL" id="BMAT01007972">
    <property type="protein sequence ID" value="GFR75480.1"/>
    <property type="molecule type" value="Genomic_DNA"/>
</dbReference>
<reference evidence="3 4" key="1">
    <citation type="journal article" date="2021" name="Elife">
        <title>Chloroplast acquisition without the gene transfer in kleptoplastic sea slugs, Plakobranchus ocellatus.</title>
        <authorList>
            <person name="Maeda T."/>
            <person name="Takahashi S."/>
            <person name="Yoshida T."/>
            <person name="Shimamura S."/>
            <person name="Takaki Y."/>
            <person name="Nagai Y."/>
            <person name="Toyoda A."/>
            <person name="Suzuki Y."/>
            <person name="Arimoto A."/>
            <person name="Ishii H."/>
            <person name="Satoh N."/>
            <person name="Nishiyama T."/>
            <person name="Hasebe M."/>
            <person name="Maruyama T."/>
            <person name="Minagawa J."/>
            <person name="Obokata J."/>
            <person name="Shigenobu S."/>
        </authorList>
    </citation>
    <scope>NUCLEOTIDE SEQUENCE [LARGE SCALE GENOMIC DNA]</scope>
</reference>
<keyword evidence="2" id="KW-0472">Membrane</keyword>
<proteinExistence type="predicted"/>
<feature type="transmembrane region" description="Helical" evidence="2">
    <location>
        <begin position="60"/>
        <end position="80"/>
    </location>
</feature>
<sequence length="110" mass="12220">MGLKLNIQDLSKVNVVAGFSILVVCDLRKREEKGLERNMGHHCAGEQQARSNGGRYNGDIVVMLIVMKSVALALMIVNTIEADDDDEIRDDGGDTEYSNSNIHDPDFHLY</sequence>
<keyword evidence="2" id="KW-0812">Transmembrane</keyword>
<name>A0AAV4FRT6_9GAST</name>
<organism evidence="3 4">
    <name type="scientific">Elysia marginata</name>
    <dbReference type="NCBI Taxonomy" id="1093978"/>
    <lineage>
        <taxon>Eukaryota</taxon>
        <taxon>Metazoa</taxon>
        <taxon>Spiralia</taxon>
        <taxon>Lophotrochozoa</taxon>
        <taxon>Mollusca</taxon>
        <taxon>Gastropoda</taxon>
        <taxon>Heterobranchia</taxon>
        <taxon>Euthyneura</taxon>
        <taxon>Panpulmonata</taxon>
        <taxon>Sacoglossa</taxon>
        <taxon>Placobranchoidea</taxon>
        <taxon>Plakobranchidae</taxon>
        <taxon>Elysia</taxon>
    </lineage>
</organism>
<keyword evidence="2" id="KW-1133">Transmembrane helix</keyword>
<dbReference type="AlphaFoldDB" id="A0AAV4FRT6"/>
<comment type="caution">
    <text evidence="3">The sequence shown here is derived from an EMBL/GenBank/DDBJ whole genome shotgun (WGS) entry which is preliminary data.</text>
</comment>
<accession>A0AAV4FRT6</accession>
<evidence type="ECO:0000313" key="3">
    <source>
        <dbReference type="EMBL" id="GFR75480.1"/>
    </source>
</evidence>
<evidence type="ECO:0000313" key="4">
    <source>
        <dbReference type="Proteomes" id="UP000762676"/>
    </source>
</evidence>
<dbReference type="Proteomes" id="UP000762676">
    <property type="component" value="Unassembled WGS sequence"/>
</dbReference>
<gene>
    <name evidence="3" type="ORF">ElyMa_003920900</name>
</gene>
<feature type="region of interest" description="Disordered" evidence="1">
    <location>
        <begin position="85"/>
        <end position="110"/>
    </location>
</feature>
<protein>
    <submittedName>
        <fullName evidence="3">Uncharacterized protein</fullName>
    </submittedName>
</protein>
<keyword evidence="4" id="KW-1185">Reference proteome</keyword>
<evidence type="ECO:0000256" key="2">
    <source>
        <dbReference type="SAM" id="Phobius"/>
    </source>
</evidence>
<evidence type="ECO:0000256" key="1">
    <source>
        <dbReference type="SAM" id="MobiDB-lite"/>
    </source>
</evidence>